<protein>
    <submittedName>
        <fullName evidence="3">Uncharacterized protein</fullName>
    </submittedName>
</protein>
<evidence type="ECO:0000313" key="4">
    <source>
        <dbReference type="Proteomes" id="UP000238442"/>
    </source>
</evidence>
<name>A0A2S0HWS9_9FLAO</name>
<keyword evidence="4" id="KW-1185">Reference proteome</keyword>
<accession>A0A2S0HWS9</accession>
<keyword evidence="1" id="KW-0812">Transmembrane</keyword>
<keyword evidence="1" id="KW-1133">Transmembrane helix</keyword>
<dbReference type="AlphaFoldDB" id="A0A2S0HWS9"/>
<proteinExistence type="predicted"/>
<dbReference type="EMBL" id="CP027062">
    <property type="protein sequence ID" value="AVI51004.1"/>
    <property type="molecule type" value="Genomic_DNA"/>
</dbReference>
<evidence type="ECO:0000313" key="3">
    <source>
        <dbReference type="EMBL" id="AVI51004.1"/>
    </source>
</evidence>
<dbReference type="RefSeq" id="WP_105216245.1">
    <property type="nucleotide sequence ID" value="NZ_CP027062.1"/>
</dbReference>
<feature type="signal peptide" evidence="2">
    <location>
        <begin position="1"/>
        <end position="21"/>
    </location>
</feature>
<organism evidence="3 4">
    <name type="scientific">Pukyongia salina</name>
    <dbReference type="NCBI Taxonomy" id="2094025"/>
    <lineage>
        <taxon>Bacteria</taxon>
        <taxon>Pseudomonadati</taxon>
        <taxon>Bacteroidota</taxon>
        <taxon>Flavobacteriia</taxon>
        <taxon>Flavobacteriales</taxon>
        <taxon>Flavobacteriaceae</taxon>
        <taxon>Pukyongia</taxon>
    </lineage>
</organism>
<evidence type="ECO:0000256" key="2">
    <source>
        <dbReference type="SAM" id="SignalP"/>
    </source>
</evidence>
<gene>
    <name evidence="3" type="ORF">C5O00_07375</name>
</gene>
<keyword evidence="2" id="KW-0732">Signal</keyword>
<feature type="transmembrane region" description="Helical" evidence="1">
    <location>
        <begin position="182"/>
        <end position="203"/>
    </location>
</feature>
<keyword evidence="1" id="KW-0472">Membrane</keyword>
<dbReference type="OrthoDB" id="1436150at2"/>
<evidence type="ECO:0000256" key="1">
    <source>
        <dbReference type="SAM" id="Phobius"/>
    </source>
</evidence>
<reference evidence="3 4" key="1">
    <citation type="submission" date="2018-02" db="EMBL/GenBank/DDBJ databases">
        <title>Genomic analysis of the strain RR4-38 isolated from a seawater recirculating aquaculture system.</title>
        <authorList>
            <person name="Kim Y.-S."/>
            <person name="Jang Y.H."/>
            <person name="Kim K.-H."/>
        </authorList>
    </citation>
    <scope>NUCLEOTIDE SEQUENCE [LARGE SCALE GENOMIC DNA]</scope>
    <source>
        <strain evidence="3 4">RR4-38</strain>
    </source>
</reference>
<dbReference type="KEGG" id="aue:C5O00_07375"/>
<dbReference type="Proteomes" id="UP000238442">
    <property type="component" value="Chromosome"/>
</dbReference>
<feature type="chain" id="PRO_5015726315" evidence="2">
    <location>
        <begin position="22"/>
        <end position="209"/>
    </location>
</feature>
<sequence length="209" mass="23324">MKNSKNIMLLFLLLSTVWVYGQQTQQKIDMDIDAVGNAKINVSMTMNAQQWQVWVGTLGNNPAALKREVERSMPAYFLDDFKLEKDEMNRSFTLSLNAYGVCEINKRGVWTIDTDQKNANLTKLTDHKYMLVSSPEEFGGTIQQTFTISFPPEAENIEVDKDALGNSIFKFDMENSAGGINLMMLGGILFMVIGAGWSGVSVLTGRSKT</sequence>